<dbReference type="Pfam" id="PF06108">
    <property type="entry name" value="DUF952"/>
    <property type="match status" value="1"/>
</dbReference>
<dbReference type="OrthoDB" id="5638018at2"/>
<dbReference type="PANTHER" id="PTHR34129:SF1">
    <property type="entry name" value="DUF952 DOMAIN-CONTAINING PROTEIN"/>
    <property type="match status" value="1"/>
</dbReference>
<dbReference type="AlphaFoldDB" id="A0A3E0W6G7"/>
<dbReference type="InterPro" id="IPR009297">
    <property type="entry name" value="DUF952"/>
</dbReference>
<proteinExistence type="predicted"/>
<name>A0A3E0W6G7_9MICO</name>
<protein>
    <recommendedName>
        <fullName evidence="3">Glutathione S-transferase</fullName>
    </recommendedName>
</protein>
<evidence type="ECO:0000313" key="1">
    <source>
        <dbReference type="EMBL" id="RFA17153.1"/>
    </source>
</evidence>
<comment type="caution">
    <text evidence="1">The sequence shown here is derived from an EMBL/GenBank/DDBJ whole genome shotgun (WGS) entry which is preliminary data.</text>
</comment>
<dbReference type="PANTHER" id="PTHR34129">
    <property type="entry name" value="BLR1139 PROTEIN"/>
    <property type="match status" value="1"/>
</dbReference>
<dbReference type="SUPFAM" id="SSF56399">
    <property type="entry name" value="ADP-ribosylation"/>
    <property type="match status" value="1"/>
</dbReference>
<accession>A0A3E0W6G7</accession>
<dbReference type="Gene3D" id="3.20.170.20">
    <property type="entry name" value="Protein of unknown function DUF952"/>
    <property type="match status" value="1"/>
</dbReference>
<dbReference type="EMBL" id="NBXB01000004">
    <property type="protein sequence ID" value="RFA17153.1"/>
    <property type="molecule type" value="Genomic_DNA"/>
</dbReference>
<reference evidence="1 2" key="1">
    <citation type="submission" date="2017-04" db="EMBL/GenBank/DDBJ databases">
        <title>Comparative genome analysis of Subtercola boreus.</title>
        <authorList>
            <person name="Cho Y.-J."/>
            <person name="Cho A."/>
            <person name="Kim O.-S."/>
            <person name="Lee J.-I."/>
        </authorList>
    </citation>
    <scope>NUCLEOTIDE SEQUENCE [LARGE SCALE GENOMIC DNA]</scope>
    <source>
        <strain evidence="1 2">P27479</strain>
    </source>
</reference>
<evidence type="ECO:0008006" key="3">
    <source>
        <dbReference type="Google" id="ProtNLM"/>
    </source>
</evidence>
<organism evidence="1 2">
    <name type="scientific">Subtercola boreus</name>
    <dbReference type="NCBI Taxonomy" id="120213"/>
    <lineage>
        <taxon>Bacteria</taxon>
        <taxon>Bacillati</taxon>
        <taxon>Actinomycetota</taxon>
        <taxon>Actinomycetes</taxon>
        <taxon>Micrococcales</taxon>
        <taxon>Microbacteriaceae</taxon>
        <taxon>Subtercola</taxon>
    </lineage>
</organism>
<evidence type="ECO:0000313" key="2">
    <source>
        <dbReference type="Proteomes" id="UP000256541"/>
    </source>
</evidence>
<sequence length="115" mass="12465">MQIFHIARAADWQAATIAGAYTVSSSTATLAEEGFIHASTAAQLDATAGRFYRDIHEPLVVLVMDDQQITAAGTAVVHEEAGNGERYPHLFGPIDPAWVQDARPAHFDETGHFVF</sequence>
<gene>
    <name evidence="1" type="ORF">B7R22_01060</name>
</gene>
<dbReference type="Proteomes" id="UP000256541">
    <property type="component" value="Unassembled WGS sequence"/>
</dbReference>
<dbReference type="RefSeq" id="WP_116409975.1">
    <property type="nucleotide sequence ID" value="NZ_NBXB01000004.1"/>
</dbReference>